<organism evidence="1">
    <name type="scientific">bioreactor metagenome</name>
    <dbReference type="NCBI Taxonomy" id="1076179"/>
    <lineage>
        <taxon>unclassified sequences</taxon>
        <taxon>metagenomes</taxon>
        <taxon>ecological metagenomes</taxon>
    </lineage>
</organism>
<dbReference type="EMBL" id="VSSQ01035410">
    <property type="protein sequence ID" value="MPM87617.1"/>
    <property type="molecule type" value="Genomic_DNA"/>
</dbReference>
<accession>A0A645DEC5</accession>
<name>A0A645DEC5_9ZZZZ</name>
<gene>
    <name evidence="1" type="ORF">SDC9_134717</name>
</gene>
<sequence length="100" mass="11212">MMALELPRFPFLAEVREHHVQIGIFRRPVHIPLELLDAVGITAPQAWLVGAQNDLAHALIRCERFGDRLRVLQLAVRNTACAIVDALGALWRIDGGFHRA</sequence>
<dbReference type="AlphaFoldDB" id="A0A645DEC5"/>
<reference evidence="1" key="1">
    <citation type="submission" date="2019-08" db="EMBL/GenBank/DDBJ databases">
        <authorList>
            <person name="Kucharzyk K."/>
            <person name="Murdoch R.W."/>
            <person name="Higgins S."/>
            <person name="Loffler F."/>
        </authorList>
    </citation>
    <scope>NUCLEOTIDE SEQUENCE</scope>
</reference>
<evidence type="ECO:0000313" key="1">
    <source>
        <dbReference type="EMBL" id="MPM87617.1"/>
    </source>
</evidence>
<proteinExistence type="predicted"/>
<comment type="caution">
    <text evidence="1">The sequence shown here is derived from an EMBL/GenBank/DDBJ whole genome shotgun (WGS) entry which is preliminary data.</text>
</comment>
<protein>
    <submittedName>
        <fullName evidence="1">Uncharacterized protein</fullName>
    </submittedName>
</protein>